<dbReference type="STRING" id="159291.SAMN05920897_11390"/>
<evidence type="ECO:0000259" key="5">
    <source>
        <dbReference type="Pfam" id="PF04471"/>
    </source>
</evidence>
<dbReference type="EMBL" id="FTMS01000013">
    <property type="protein sequence ID" value="SIQ71595.1"/>
    <property type="molecule type" value="Genomic_DNA"/>
</dbReference>
<evidence type="ECO:0000313" key="6">
    <source>
        <dbReference type="EMBL" id="SIQ71595.1"/>
    </source>
</evidence>
<dbReference type="PANTHER" id="PTHR45586">
    <property type="entry name" value="TPR REPEAT-CONTAINING PROTEIN PA4667"/>
    <property type="match status" value="1"/>
</dbReference>
<evidence type="ECO:0000256" key="2">
    <source>
        <dbReference type="ARBA" id="ARBA00022803"/>
    </source>
</evidence>
<dbReference type="GO" id="GO:0009307">
    <property type="term" value="P:DNA restriction-modification system"/>
    <property type="evidence" value="ECO:0007669"/>
    <property type="project" value="InterPro"/>
</dbReference>
<name>A0A1N6V120_9SPIO</name>
<accession>A0A1N6V120</accession>
<keyword evidence="1" id="KW-0677">Repeat</keyword>
<keyword evidence="7" id="KW-1185">Reference proteome</keyword>
<protein>
    <submittedName>
        <fullName evidence="6">Tetratricopeptide repeat-containing protein</fullName>
    </submittedName>
</protein>
<keyword evidence="2 3" id="KW-0802">TPR repeat</keyword>
<dbReference type="GO" id="GO:0004519">
    <property type="term" value="F:endonuclease activity"/>
    <property type="evidence" value="ECO:0007669"/>
    <property type="project" value="InterPro"/>
</dbReference>
<keyword evidence="4" id="KW-1133">Transmembrane helix</keyword>
<dbReference type="InterPro" id="IPR019734">
    <property type="entry name" value="TPR_rpt"/>
</dbReference>
<dbReference type="SMART" id="SM00028">
    <property type="entry name" value="TPR"/>
    <property type="match status" value="7"/>
</dbReference>
<keyword evidence="4" id="KW-0472">Membrane</keyword>
<evidence type="ECO:0000256" key="4">
    <source>
        <dbReference type="SAM" id="Phobius"/>
    </source>
</evidence>
<dbReference type="AlphaFoldDB" id="A0A1N6V120"/>
<evidence type="ECO:0000313" key="7">
    <source>
        <dbReference type="Proteomes" id="UP000186400"/>
    </source>
</evidence>
<reference evidence="6 7" key="1">
    <citation type="submission" date="2017-01" db="EMBL/GenBank/DDBJ databases">
        <authorList>
            <person name="Mah S.A."/>
            <person name="Swanson W.J."/>
            <person name="Moy G.W."/>
            <person name="Vacquier V.D."/>
        </authorList>
    </citation>
    <scope>NUCLEOTIDE SEQUENCE [LARGE SCALE GENOMIC DNA]</scope>
    <source>
        <strain evidence="6 7">ASpG1</strain>
    </source>
</reference>
<feature type="domain" description="Restriction endonuclease type IV Mrr" evidence="5">
    <location>
        <begin position="332"/>
        <end position="445"/>
    </location>
</feature>
<dbReference type="PROSITE" id="PS50293">
    <property type="entry name" value="TPR_REGION"/>
    <property type="match status" value="2"/>
</dbReference>
<dbReference type="RefSeq" id="WP_076489294.1">
    <property type="nucleotide sequence ID" value="NZ_FTMS01000013.1"/>
</dbReference>
<dbReference type="SUPFAM" id="SSF48452">
    <property type="entry name" value="TPR-like"/>
    <property type="match status" value="3"/>
</dbReference>
<organism evidence="6 7">
    <name type="scientific">Alkalispirochaeta americana</name>
    <dbReference type="NCBI Taxonomy" id="159291"/>
    <lineage>
        <taxon>Bacteria</taxon>
        <taxon>Pseudomonadati</taxon>
        <taxon>Spirochaetota</taxon>
        <taxon>Spirochaetia</taxon>
        <taxon>Spirochaetales</taxon>
        <taxon>Spirochaetaceae</taxon>
        <taxon>Alkalispirochaeta</taxon>
    </lineage>
</organism>
<keyword evidence="4" id="KW-0812">Transmembrane</keyword>
<feature type="repeat" description="TPR" evidence="3">
    <location>
        <begin position="168"/>
        <end position="201"/>
    </location>
</feature>
<dbReference type="Proteomes" id="UP000186400">
    <property type="component" value="Unassembled WGS sequence"/>
</dbReference>
<proteinExistence type="predicted"/>
<gene>
    <name evidence="6" type="ORF">SAMN05920897_11390</name>
</gene>
<dbReference type="PROSITE" id="PS50005">
    <property type="entry name" value="TPR"/>
    <property type="match status" value="3"/>
</dbReference>
<dbReference type="Gene3D" id="1.25.40.10">
    <property type="entry name" value="Tetratricopeptide repeat domain"/>
    <property type="match status" value="2"/>
</dbReference>
<sequence length="450" mass="52310">MGVVIIITVLGALIGFISFFIVRNLVAPKKIARVEQLLKQNKPSAAVKVAKQHLARDPRNPEAHYLLGRAYLMDSKPELALMEFRTVNQIGQFGGLVPEVPFRRQTAELFQRFNQPEEALKEYLLLIQKDPENADNYYQTGVLFEERGKATKSINYFRKAIQLQPRHGLSYLHLGLILYRAKRFPDALEYLQNALKYQPDHYPAYYYIGRIQKENKDFTGALQSFEWATKAPEFRTKALIERGTCYMEQNNLERATSELERAINTGKTPSEGDLLWAHYFLASCYERQRKIEWAIEHWETIYKRKPSFQDVAEKLGQYQDLRQDDHIKDFLTVSQTEFRGMCERIASTLGYTIQSVEDQDNGVQMIVVESGSNWRSNKKLPRLIQFIRVAEIIDENTIREIHETMRSQGLTRAMVIASSTYSRMALDFAESRPLELYNKDHLQEFLKKSS</sequence>
<feature type="repeat" description="TPR" evidence="3">
    <location>
        <begin position="134"/>
        <end position="167"/>
    </location>
</feature>
<dbReference type="OrthoDB" id="366548at2"/>
<dbReference type="InterPro" id="IPR007560">
    <property type="entry name" value="Restrct_endonuc_IV_Mrr"/>
</dbReference>
<evidence type="ECO:0000256" key="3">
    <source>
        <dbReference type="PROSITE-ProRule" id="PRU00339"/>
    </source>
</evidence>
<dbReference type="Pfam" id="PF04471">
    <property type="entry name" value="Mrr_cat"/>
    <property type="match status" value="1"/>
</dbReference>
<feature type="transmembrane region" description="Helical" evidence="4">
    <location>
        <begin position="6"/>
        <end position="26"/>
    </location>
</feature>
<feature type="repeat" description="TPR" evidence="3">
    <location>
        <begin position="236"/>
        <end position="269"/>
    </location>
</feature>
<evidence type="ECO:0000256" key="1">
    <source>
        <dbReference type="ARBA" id="ARBA00022737"/>
    </source>
</evidence>
<dbReference type="InterPro" id="IPR011990">
    <property type="entry name" value="TPR-like_helical_dom_sf"/>
</dbReference>
<dbReference type="Pfam" id="PF13432">
    <property type="entry name" value="TPR_16"/>
    <property type="match status" value="3"/>
</dbReference>
<dbReference type="InterPro" id="IPR051012">
    <property type="entry name" value="CellSynth/LPSAsmb/PSIAsmb"/>
</dbReference>
<dbReference type="PANTHER" id="PTHR45586:SF1">
    <property type="entry name" value="LIPOPOLYSACCHARIDE ASSEMBLY PROTEIN B"/>
    <property type="match status" value="1"/>
</dbReference>
<dbReference type="GO" id="GO:0003677">
    <property type="term" value="F:DNA binding"/>
    <property type="evidence" value="ECO:0007669"/>
    <property type="project" value="InterPro"/>
</dbReference>